<keyword evidence="6" id="KW-1185">Reference proteome</keyword>
<dbReference type="RefSeq" id="WP_090053462.1">
    <property type="nucleotide sequence ID" value="NZ_FNCC01000011.1"/>
</dbReference>
<feature type="region of interest" description="Disordered" evidence="1">
    <location>
        <begin position="327"/>
        <end position="350"/>
    </location>
</feature>
<reference evidence="6" key="1">
    <citation type="submission" date="2016-10" db="EMBL/GenBank/DDBJ databases">
        <authorList>
            <person name="Varghese N."/>
            <person name="Submissions S."/>
        </authorList>
    </citation>
    <scope>NUCLEOTIDE SEQUENCE [LARGE SCALE GENOMIC DNA]</scope>
    <source>
        <strain evidence="6">CGMCC 4.3506</strain>
    </source>
</reference>
<evidence type="ECO:0000256" key="2">
    <source>
        <dbReference type="SAM" id="Phobius"/>
    </source>
</evidence>
<dbReference type="Gene3D" id="2.60.40.10">
    <property type="entry name" value="Immunoglobulins"/>
    <property type="match status" value="1"/>
</dbReference>
<dbReference type="Pfam" id="PF17802">
    <property type="entry name" value="SpaA"/>
    <property type="match status" value="1"/>
</dbReference>
<evidence type="ECO:0000259" key="4">
    <source>
        <dbReference type="Pfam" id="PF17802"/>
    </source>
</evidence>
<evidence type="ECO:0000256" key="3">
    <source>
        <dbReference type="SAM" id="SignalP"/>
    </source>
</evidence>
<name>A0A1G7X1D5_9PSEU</name>
<dbReference type="EMBL" id="FNCC01000011">
    <property type="protein sequence ID" value="SDG77998.1"/>
    <property type="molecule type" value="Genomic_DNA"/>
</dbReference>
<dbReference type="STRING" id="200378.SAMN05216553_111202"/>
<gene>
    <name evidence="5" type="ORF">SAMN05216553_111202</name>
</gene>
<keyword evidence="2" id="KW-0472">Membrane</keyword>
<keyword evidence="2" id="KW-0812">Transmembrane</keyword>
<dbReference type="OrthoDB" id="3653979at2"/>
<evidence type="ECO:0000313" key="5">
    <source>
        <dbReference type="EMBL" id="SDG77998.1"/>
    </source>
</evidence>
<feature type="domain" description="SpaA-like prealbumin fold" evidence="4">
    <location>
        <begin position="298"/>
        <end position="378"/>
    </location>
</feature>
<evidence type="ECO:0000256" key="1">
    <source>
        <dbReference type="SAM" id="MobiDB-lite"/>
    </source>
</evidence>
<dbReference type="AlphaFoldDB" id="A0A1G7X1D5"/>
<feature type="signal peptide" evidence="3">
    <location>
        <begin position="1"/>
        <end position="24"/>
    </location>
</feature>
<organism evidence="5 6">
    <name type="scientific">Lentzea fradiae</name>
    <dbReference type="NCBI Taxonomy" id="200378"/>
    <lineage>
        <taxon>Bacteria</taxon>
        <taxon>Bacillati</taxon>
        <taxon>Actinomycetota</taxon>
        <taxon>Actinomycetes</taxon>
        <taxon>Pseudonocardiales</taxon>
        <taxon>Pseudonocardiaceae</taxon>
        <taxon>Lentzea</taxon>
    </lineage>
</organism>
<accession>A0A1G7X1D5</accession>
<dbReference type="InterPro" id="IPR013783">
    <property type="entry name" value="Ig-like_fold"/>
</dbReference>
<dbReference type="GO" id="GO:0005975">
    <property type="term" value="P:carbohydrate metabolic process"/>
    <property type="evidence" value="ECO:0007669"/>
    <property type="project" value="UniProtKB-ARBA"/>
</dbReference>
<feature type="chain" id="PRO_5038640706" description="SpaA-like prealbumin fold domain-containing protein" evidence="3">
    <location>
        <begin position="25"/>
        <end position="462"/>
    </location>
</feature>
<proteinExistence type="predicted"/>
<feature type="transmembrane region" description="Helical" evidence="2">
    <location>
        <begin position="439"/>
        <end position="459"/>
    </location>
</feature>
<dbReference type="InterPro" id="IPR041033">
    <property type="entry name" value="SpaA_PFL_dom_1"/>
</dbReference>
<keyword evidence="2" id="KW-1133">Transmembrane helix</keyword>
<sequence length="462" mass="48048">MGWKRLAAVAMVSGLALLTAPATATAVGVKGIGHNASGLQPNATPGSEWHGSYVWQDKHVWCVQYALPAPDSNVGYKEGDALRTKAGKDLAPEIAANISYLLLRYSTTKSPDEAAALAHLLHSWTSAPDGEVRLDTTDPKYLAYDAAFYAARLPQSVMDTVARIKADAEANRGPWTLSAAAPKEPLVIGTESTWTLSLVKANEKGVTNAPIAFTLTDAQLADGSTSGTATTGAEGEPAVVKIIPTGEKPSIAAVADSPADRPVVHFPIQTENMQRMVTTGGEKKLSANAEGQAKTAPGAVKITKIDSETKKSIAGVALRVTAADKTSAAKKQDDSDLVGTDGKPLVLQTGQDGTAEIPDLRTPQEICLVEVAAPQGYEEFFDVQAPPSACGTLAAGQTLALEMVNKPNKPVVPSTIPAGTEGQTPVATASFDTQLRPGLMLGVAGLVLAGAALAGFLVWRRQ</sequence>
<dbReference type="Proteomes" id="UP000199623">
    <property type="component" value="Unassembled WGS sequence"/>
</dbReference>
<protein>
    <recommendedName>
        <fullName evidence="4">SpaA-like prealbumin fold domain-containing protein</fullName>
    </recommendedName>
</protein>
<evidence type="ECO:0000313" key="6">
    <source>
        <dbReference type="Proteomes" id="UP000199623"/>
    </source>
</evidence>
<keyword evidence="3" id="KW-0732">Signal</keyword>